<dbReference type="eggNOG" id="COG0601">
    <property type="taxonomic scope" value="Bacteria"/>
</dbReference>
<dbReference type="Pfam" id="PF19300">
    <property type="entry name" value="BPD_transp_1_N"/>
    <property type="match status" value="1"/>
</dbReference>
<comment type="similarity">
    <text evidence="8">Belongs to the binding-protein-dependent transport system permease family.</text>
</comment>
<dbReference type="HOGENOM" id="CLU_036879_0_0_6"/>
<keyword evidence="4" id="KW-0997">Cell inner membrane</keyword>
<feature type="domain" description="ABC transmembrane type-1" evidence="9">
    <location>
        <begin position="108"/>
        <end position="335"/>
    </location>
</feature>
<dbReference type="GO" id="GO:0005886">
    <property type="term" value="C:plasma membrane"/>
    <property type="evidence" value="ECO:0007669"/>
    <property type="project" value="UniProtKB-SubCell"/>
</dbReference>
<sequence>MSVFHQYARSSLTLTGNLLSRFLSLFLTLLSLLFFTFLLTHIAAIDPTLSVVGEYANDATYEQARRQLGLDQPLWRQFFHYLAALLHGDLGISRTTSQPVLQDLLRTFPATVELATCAMVIGVVGGVLLALISALKPGGWVDYLIRLICLMGYSVPVFWLGLLSLMLFYAGLHWAPGGGRLDAFSPHVQETWRGFLLVGSVLTGDYPRFCDALSHLWLPSGVLGLLSMAGIARMLRAAMLEECGKEYVTQARAIGAGQMRILFFHILPNIQAVLVTVTLLAYAGLLEGAVLTESIFSWPGVGRYLTTALFSADVPAVLGATLLIGICFILMNALADALLFLLDPRTR</sequence>
<keyword evidence="7 8" id="KW-0472">Membrane</keyword>
<evidence type="ECO:0000313" key="10">
    <source>
        <dbReference type="EMBL" id="ACS85555.1"/>
    </source>
</evidence>
<dbReference type="PANTHER" id="PTHR43163:SF8">
    <property type="entry name" value="D,D-DIPEPTIDE TRANSPORT SYSTEM PERMEASE PROTEIN DDPB-RELATED"/>
    <property type="match status" value="1"/>
</dbReference>
<evidence type="ECO:0000313" key="11">
    <source>
        <dbReference type="Proteomes" id="UP000002734"/>
    </source>
</evidence>
<dbReference type="InterPro" id="IPR045621">
    <property type="entry name" value="BPD_transp_1_N"/>
</dbReference>
<evidence type="ECO:0000259" key="9">
    <source>
        <dbReference type="PROSITE" id="PS50928"/>
    </source>
</evidence>
<evidence type="ECO:0000256" key="7">
    <source>
        <dbReference type="ARBA" id="ARBA00023136"/>
    </source>
</evidence>
<accession>C6C4I1</accession>
<keyword evidence="11" id="KW-1185">Reference proteome</keyword>
<evidence type="ECO:0000256" key="5">
    <source>
        <dbReference type="ARBA" id="ARBA00022692"/>
    </source>
</evidence>
<comment type="subcellular location">
    <subcellularLocation>
        <location evidence="1">Cell inner membrane</location>
        <topology evidence="1">Multi-pass membrane protein</topology>
    </subcellularLocation>
    <subcellularLocation>
        <location evidence="8">Cell membrane</location>
        <topology evidence="8">Multi-pass membrane protein</topology>
    </subcellularLocation>
</comment>
<dbReference type="PROSITE" id="PS50928">
    <property type="entry name" value="ABC_TM1"/>
    <property type="match status" value="1"/>
</dbReference>
<organism evidence="10 11">
    <name type="scientific">Musicola paradisiaca (strain Ech703)</name>
    <name type="common">Dickeya paradisiaca</name>
    <name type="synonym">Dickeya dadantii</name>
    <dbReference type="NCBI Taxonomy" id="579405"/>
    <lineage>
        <taxon>Bacteria</taxon>
        <taxon>Pseudomonadati</taxon>
        <taxon>Pseudomonadota</taxon>
        <taxon>Gammaproteobacteria</taxon>
        <taxon>Enterobacterales</taxon>
        <taxon>Pectobacteriaceae</taxon>
        <taxon>Musicola</taxon>
    </lineage>
</organism>
<feature type="transmembrane region" description="Helical" evidence="8">
    <location>
        <begin position="21"/>
        <end position="45"/>
    </location>
</feature>
<reference evidence="10" key="1">
    <citation type="submission" date="2009-06" db="EMBL/GenBank/DDBJ databases">
        <title>Complete sequence of Dickeya dadantii Ech703.</title>
        <authorList>
            <consortium name="US DOE Joint Genome Institute"/>
            <person name="Lucas S."/>
            <person name="Copeland A."/>
            <person name="Lapidus A."/>
            <person name="Glavina del Rio T."/>
            <person name="Dalin E."/>
            <person name="Tice H."/>
            <person name="Bruce D."/>
            <person name="Goodwin L."/>
            <person name="Pitluck S."/>
            <person name="Chertkov O."/>
            <person name="Brettin T."/>
            <person name="Detter J.C."/>
            <person name="Han C."/>
            <person name="Larimer F."/>
            <person name="Land M."/>
            <person name="Hauser L."/>
            <person name="Kyrpides N."/>
            <person name="Mikhailova N."/>
            <person name="Balakrishnan V."/>
            <person name="Glasner J."/>
            <person name="Perna N.T."/>
        </authorList>
    </citation>
    <scope>NUCLEOTIDE SEQUENCE [LARGE SCALE GENOMIC DNA]</scope>
    <source>
        <strain evidence="10">Ech703</strain>
    </source>
</reference>
<proteinExistence type="inferred from homology"/>
<dbReference type="CDD" id="cd06261">
    <property type="entry name" value="TM_PBP2"/>
    <property type="match status" value="1"/>
</dbReference>
<dbReference type="Pfam" id="PF00528">
    <property type="entry name" value="BPD_transp_1"/>
    <property type="match status" value="1"/>
</dbReference>
<evidence type="ECO:0000256" key="3">
    <source>
        <dbReference type="ARBA" id="ARBA00022475"/>
    </source>
</evidence>
<dbReference type="KEGG" id="dda:Dd703_1759"/>
<feature type="transmembrane region" description="Helical" evidence="8">
    <location>
        <begin position="216"/>
        <end position="235"/>
    </location>
</feature>
<evidence type="ECO:0000256" key="8">
    <source>
        <dbReference type="RuleBase" id="RU363032"/>
    </source>
</evidence>
<dbReference type="RefSeq" id="WP_012765372.1">
    <property type="nucleotide sequence ID" value="NC_012880.1"/>
</dbReference>
<gene>
    <name evidence="10" type="ordered locus">Dd703_1759</name>
</gene>
<dbReference type="EMBL" id="CP001654">
    <property type="protein sequence ID" value="ACS85555.1"/>
    <property type="molecule type" value="Genomic_DNA"/>
</dbReference>
<feature type="transmembrane region" description="Helical" evidence="8">
    <location>
        <begin position="147"/>
        <end position="172"/>
    </location>
</feature>
<dbReference type="InterPro" id="IPR000515">
    <property type="entry name" value="MetI-like"/>
</dbReference>
<keyword evidence="2 8" id="KW-0813">Transport</keyword>
<dbReference type="SUPFAM" id="SSF161098">
    <property type="entry name" value="MetI-like"/>
    <property type="match status" value="1"/>
</dbReference>
<feature type="transmembrane region" description="Helical" evidence="8">
    <location>
        <begin position="262"/>
        <end position="285"/>
    </location>
</feature>
<dbReference type="STRING" id="579405.Dd703_1759"/>
<dbReference type="InterPro" id="IPR035906">
    <property type="entry name" value="MetI-like_sf"/>
</dbReference>
<evidence type="ECO:0000256" key="4">
    <source>
        <dbReference type="ARBA" id="ARBA00022519"/>
    </source>
</evidence>
<dbReference type="Proteomes" id="UP000002734">
    <property type="component" value="Chromosome"/>
</dbReference>
<feature type="transmembrane region" description="Helical" evidence="8">
    <location>
        <begin position="316"/>
        <end position="342"/>
    </location>
</feature>
<dbReference type="AlphaFoldDB" id="C6C4I1"/>
<dbReference type="Gene3D" id="1.10.3720.10">
    <property type="entry name" value="MetI-like"/>
    <property type="match status" value="1"/>
</dbReference>
<dbReference type="PANTHER" id="PTHR43163">
    <property type="entry name" value="DIPEPTIDE TRANSPORT SYSTEM PERMEASE PROTEIN DPPB-RELATED"/>
    <property type="match status" value="1"/>
</dbReference>
<keyword evidence="6 8" id="KW-1133">Transmembrane helix</keyword>
<name>C6C4I1_MUSP7</name>
<feature type="transmembrane region" description="Helical" evidence="8">
    <location>
        <begin position="112"/>
        <end position="135"/>
    </location>
</feature>
<evidence type="ECO:0000256" key="6">
    <source>
        <dbReference type="ARBA" id="ARBA00022989"/>
    </source>
</evidence>
<protein>
    <submittedName>
        <fullName evidence="10">Binding-protein-dependent transport systems inner membrane component</fullName>
    </submittedName>
</protein>
<evidence type="ECO:0000256" key="1">
    <source>
        <dbReference type="ARBA" id="ARBA00004429"/>
    </source>
</evidence>
<keyword evidence="5 8" id="KW-0812">Transmembrane</keyword>
<evidence type="ECO:0000256" key="2">
    <source>
        <dbReference type="ARBA" id="ARBA00022448"/>
    </source>
</evidence>
<dbReference type="GO" id="GO:0071916">
    <property type="term" value="F:dipeptide transmembrane transporter activity"/>
    <property type="evidence" value="ECO:0007669"/>
    <property type="project" value="TreeGrafter"/>
</dbReference>
<keyword evidence="3" id="KW-1003">Cell membrane</keyword>